<comment type="similarity">
    <text evidence="1">Belongs to the protein kinase superfamily. ADCK protein kinase family.</text>
</comment>
<dbReference type="CDD" id="cd13969">
    <property type="entry name" value="ADCK1-like"/>
    <property type="match status" value="1"/>
</dbReference>
<dbReference type="AlphaFoldDB" id="E1Z5Z0"/>
<dbReference type="STRING" id="554065.E1Z5Z0"/>
<evidence type="ECO:0000259" key="2">
    <source>
        <dbReference type="Pfam" id="PF03109"/>
    </source>
</evidence>
<keyword evidence="4" id="KW-1185">Reference proteome</keyword>
<feature type="domain" description="ABC1 atypical kinase-like" evidence="2">
    <location>
        <begin position="88"/>
        <end position="348"/>
    </location>
</feature>
<dbReference type="Pfam" id="PF03109">
    <property type="entry name" value="ABC1"/>
    <property type="match status" value="1"/>
</dbReference>
<dbReference type="InterPro" id="IPR004147">
    <property type="entry name" value="ABC1_dom"/>
</dbReference>
<sequence>MRYKALAARYAADPQGAAYQQALAELHEHAASKLLLTIQANGGLYIKAGRLPGASAWLCPAARCQAAGQLAVSLNAAPLQYRKILEALQDRVPPRPFEDANRVLLQELGAPAQELFAEFEPLATAAASLAQVHKARMHDGAPVAVKVQYPGLESAVAADLATMLILSDAGHWLFPATSWRWLFEELQRHARLGSGSLQYELDFRNEATNAARLAECMAGRADVAMPRTMPQLCSSKVLTMEWVEGCRITDVECLIQQGLRPRDVGTLLLDTFAQQTYLDGFTHGDPHPGNLLVRPRPDPPSLLACLLLGGGPRPQLVLLDHGVYVTLPDHLRRLYCQLWCAIAMGDMHTARLAATELAGEKGGRILPEILRPRNWAKVSKEERQRLRQEAGVGSFADLAAVLTEAPKPLLDSLRQSAVVRHSGKQLAWMPARGRATLLGATLADRLRVNATWALRGMLASKPGQGPAQFVGGLQSRLSRWRLALQVGLLRLAFWVAAVVQDVTALVLPPLAA</sequence>
<dbReference type="KEGG" id="cvr:CHLNCDRAFT_140686"/>
<dbReference type="Proteomes" id="UP000008141">
    <property type="component" value="Unassembled WGS sequence"/>
</dbReference>
<dbReference type="InterPro" id="IPR011009">
    <property type="entry name" value="Kinase-like_dom_sf"/>
</dbReference>
<dbReference type="SUPFAM" id="SSF56112">
    <property type="entry name" value="Protein kinase-like (PK-like)"/>
    <property type="match status" value="1"/>
</dbReference>
<dbReference type="OrthoDB" id="427480at2759"/>
<evidence type="ECO:0000313" key="3">
    <source>
        <dbReference type="EMBL" id="EFN58557.1"/>
    </source>
</evidence>
<protein>
    <recommendedName>
        <fullName evidence="2">ABC1 atypical kinase-like domain-containing protein</fullName>
    </recommendedName>
</protein>
<dbReference type="InterPro" id="IPR051130">
    <property type="entry name" value="Mito_struct-func_regulator"/>
</dbReference>
<proteinExistence type="inferred from homology"/>
<dbReference type="RefSeq" id="XP_005850659.1">
    <property type="nucleotide sequence ID" value="XM_005850597.1"/>
</dbReference>
<evidence type="ECO:0000313" key="4">
    <source>
        <dbReference type="Proteomes" id="UP000008141"/>
    </source>
</evidence>
<organism evidence="4">
    <name type="scientific">Chlorella variabilis</name>
    <name type="common">Green alga</name>
    <dbReference type="NCBI Taxonomy" id="554065"/>
    <lineage>
        <taxon>Eukaryota</taxon>
        <taxon>Viridiplantae</taxon>
        <taxon>Chlorophyta</taxon>
        <taxon>core chlorophytes</taxon>
        <taxon>Trebouxiophyceae</taxon>
        <taxon>Chlorellales</taxon>
        <taxon>Chlorellaceae</taxon>
        <taxon>Chlorella clade</taxon>
        <taxon>Chlorella</taxon>
    </lineage>
</organism>
<dbReference type="EMBL" id="GL433837">
    <property type="protein sequence ID" value="EFN58557.1"/>
    <property type="molecule type" value="Genomic_DNA"/>
</dbReference>
<accession>E1Z5Z0</accession>
<reference evidence="3 4" key="1">
    <citation type="journal article" date="2010" name="Plant Cell">
        <title>The Chlorella variabilis NC64A genome reveals adaptation to photosymbiosis, coevolution with viruses, and cryptic sex.</title>
        <authorList>
            <person name="Blanc G."/>
            <person name="Duncan G."/>
            <person name="Agarkova I."/>
            <person name="Borodovsky M."/>
            <person name="Gurnon J."/>
            <person name="Kuo A."/>
            <person name="Lindquist E."/>
            <person name="Lucas S."/>
            <person name="Pangilinan J."/>
            <person name="Polle J."/>
            <person name="Salamov A."/>
            <person name="Terry A."/>
            <person name="Yamada T."/>
            <person name="Dunigan D.D."/>
            <person name="Grigoriev I.V."/>
            <person name="Claverie J.M."/>
            <person name="Van Etten J.L."/>
        </authorList>
    </citation>
    <scope>NUCLEOTIDE SEQUENCE [LARGE SCALE GENOMIC DNA]</scope>
    <source>
        <strain evidence="3 4">NC64A</strain>
    </source>
</reference>
<dbReference type="PANTHER" id="PTHR43173:SF28">
    <property type="entry name" value="AARF DOMAIN CONTAINING KINASE 5"/>
    <property type="match status" value="1"/>
</dbReference>
<dbReference type="InParanoid" id="E1Z5Z0"/>
<evidence type="ECO:0000256" key="1">
    <source>
        <dbReference type="ARBA" id="ARBA00009670"/>
    </source>
</evidence>
<dbReference type="InterPro" id="IPR045307">
    <property type="entry name" value="ADCK1_dom"/>
</dbReference>
<dbReference type="GeneID" id="17358061"/>
<name>E1Z5Z0_CHLVA</name>
<gene>
    <name evidence="3" type="ORF">CHLNCDRAFT_140686</name>
</gene>
<dbReference type="PANTHER" id="PTHR43173">
    <property type="entry name" value="ABC1 FAMILY PROTEIN"/>
    <property type="match status" value="1"/>
</dbReference>
<dbReference type="eggNOG" id="KOG1235">
    <property type="taxonomic scope" value="Eukaryota"/>
</dbReference>